<feature type="compositionally biased region" description="Low complexity" evidence="1">
    <location>
        <begin position="61"/>
        <end position="78"/>
    </location>
</feature>
<dbReference type="EMBL" id="AP012319">
    <property type="protein sequence ID" value="BAL86244.1"/>
    <property type="molecule type" value="Genomic_DNA"/>
</dbReference>
<dbReference type="OrthoDB" id="123178at2"/>
<gene>
    <name evidence="2" type="ordered locus">AMIS_10240</name>
</gene>
<accession>I0GZQ7</accession>
<name>I0GZQ7_ACTM4</name>
<feature type="compositionally biased region" description="Basic and acidic residues" evidence="1">
    <location>
        <begin position="7"/>
        <end position="27"/>
    </location>
</feature>
<evidence type="ECO:0000313" key="2">
    <source>
        <dbReference type="EMBL" id="BAL86244.1"/>
    </source>
</evidence>
<protein>
    <submittedName>
        <fullName evidence="2">Uncharacterized protein</fullName>
    </submittedName>
</protein>
<feature type="compositionally biased region" description="Basic and acidic residues" evidence="1">
    <location>
        <begin position="103"/>
        <end position="116"/>
    </location>
</feature>
<feature type="compositionally biased region" description="Basic and acidic residues" evidence="1">
    <location>
        <begin position="87"/>
        <end position="96"/>
    </location>
</feature>
<organism evidence="2 3">
    <name type="scientific">Actinoplanes missouriensis (strain ATCC 14538 / DSM 43046 / CBS 188.64 / JCM 3121 / NBRC 102363 / NCIMB 12654 / NRRL B-3342 / UNCC 431)</name>
    <dbReference type="NCBI Taxonomy" id="512565"/>
    <lineage>
        <taxon>Bacteria</taxon>
        <taxon>Bacillati</taxon>
        <taxon>Actinomycetota</taxon>
        <taxon>Actinomycetes</taxon>
        <taxon>Micromonosporales</taxon>
        <taxon>Micromonosporaceae</taxon>
        <taxon>Actinoplanes</taxon>
    </lineage>
</organism>
<evidence type="ECO:0000256" key="1">
    <source>
        <dbReference type="SAM" id="MobiDB-lite"/>
    </source>
</evidence>
<dbReference type="HOGENOM" id="CLU_911981_0_0_11"/>
<dbReference type="Proteomes" id="UP000007882">
    <property type="component" value="Chromosome"/>
</dbReference>
<evidence type="ECO:0000313" key="3">
    <source>
        <dbReference type="Proteomes" id="UP000007882"/>
    </source>
</evidence>
<proteinExistence type="predicted"/>
<reference evidence="2 3" key="1">
    <citation type="submission" date="2012-02" db="EMBL/GenBank/DDBJ databases">
        <title>Complete genome sequence of Actinoplanes missouriensis 431 (= NBRC 102363).</title>
        <authorList>
            <person name="Ohnishi Y."/>
            <person name="Ishikawa J."/>
            <person name="Sekine M."/>
            <person name="Hosoyama A."/>
            <person name="Harada T."/>
            <person name="Narita H."/>
            <person name="Hata T."/>
            <person name="Konno Y."/>
            <person name="Tutikane K."/>
            <person name="Fujita N."/>
            <person name="Horinouchi S."/>
            <person name="Hayakawa M."/>
        </authorList>
    </citation>
    <scope>NUCLEOTIDE SEQUENCE [LARGE SCALE GENOMIC DNA]</scope>
    <source>
        <strain evidence="3">ATCC 14538 / DSM 43046 / CBS 188.64 / JCM 3121 / NBRC 102363 / NCIMB 12654 / NRRL B-3342 / UNCC 431</strain>
    </source>
</reference>
<feature type="region of interest" description="Disordered" evidence="1">
    <location>
        <begin position="1"/>
        <end position="229"/>
    </location>
</feature>
<feature type="compositionally biased region" description="Polar residues" evidence="1">
    <location>
        <begin position="168"/>
        <end position="177"/>
    </location>
</feature>
<dbReference type="PATRIC" id="fig|512565.3.peg.1030"/>
<dbReference type="STRING" id="512565.AMIS_10240"/>
<dbReference type="KEGG" id="ams:AMIS_10240"/>
<feature type="compositionally biased region" description="Basic and acidic residues" evidence="1">
    <location>
        <begin position="136"/>
        <end position="167"/>
    </location>
</feature>
<dbReference type="eggNOG" id="COG0508">
    <property type="taxonomic scope" value="Bacteria"/>
</dbReference>
<dbReference type="RefSeq" id="WP_014441141.1">
    <property type="nucleotide sequence ID" value="NC_017093.1"/>
</dbReference>
<keyword evidence="3" id="KW-1185">Reference proteome</keyword>
<sequence>MRFFSNEAKDNAEDHDDVRTRDDERTQQAEPVVPQQRAGSPWQHGPADADRPVAEPAPQPTAFGASTVGGAVAASAMAEPRPAGNPDADRPTDRTTDAASGVADDRTVPLDSRLEEAGTCAQEAGTRAQEAGTRAQEADARTHDHADDRLRDQADGLPRESEADRTVTIDTTAQNRIDTGDQDRTVPIGQRPADTHDDVDLPLDLDEPPRGRHTDDSDAAADSVIEDRGTFEDPKVLDEAERTDPVDAAVDDKGTFEDPQVVTAPIPTTETDHSAGPAPFFPTAEVQALKDRWRDVQLRFVDDPKAATGEAAQLVDEAVDRLTAALREQRGSLAKGHDDTEALRVELRAYRDILDRLLGL</sequence>
<feature type="compositionally biased region" description="Basic and acidic residues" evidence="1">
    <location>
        <begin position="207"/>
        <end position="216"/>
    </location>
</feature>
<dbReference type="AlphaFoldDB" id="I0GZQ7"/>